<sequence length="1291" mass="144341">MVAVVAVCIALFYYVLTYRFKESLRYAVKMQTKGRYAFDAGSAEVSFRKMAITLRKSSVRCLDPRDDAAAYDIHIPEMYFSLASWTDVLVNKKVIADSIAFIAPHVKMNVRRRAARRKEFKGTDILDILEKTLMHFNARSFTMKGAVCEYLPDNAPALRVNDINLYVQNFREVNNDDSRFFGSDRVVFFLGRQHWVLPKRRQEVRFSSLRFDSKGQRLEIDSVDYQEQDTSGKGGLQLQADRLFFNSRHLPALYQHNRLLIDTLTCVRPVLTVPHGRHGAPKDTAMAASRMPFRYVQIGFINVVDADVHLTGRQAASRNSNLRIYNLRVTPGAQDPLQLDSIRMDLKQLVFYSRDSLYQMRIDEFTVERDGILFSGVHYSPTDKNRAAKTVTATAPALRLKNVNFESLLRKHLHADEAELVSPVITVHQQHARAPKKAPVAGDQKKMDIFYQTLHGISEMVHVEHFRLRNGELGFKAGGEQGAALQVHDINAHVLLNRLFHSDSLVDVKHAIPDLRVGHMELQSKGARISARNYRFDGVTRRNWGESIDAHLPNGSHIAIKDIFWEVFDWDVLQQTGDIQVAQLRAGSIVANIRQGAAKKPARPLPVIRIANVQANQFSLTQASEQGSTRINGKALVLQQLQSASDHFAWSNASVQLSELAVKRPAWLLTAGAGTLHSNRENVLHGIRFEKDDVKVHLPLLRFKLPLHSSAISSLNIPYLYADSATVDVIARKRTDGAAMAGMGNKGLQPANTTYGQTVGAPKPQPAGGEPVNPQSTRTSVAVTSARTMQPTDLDVENGRQPKTAAAHPTPDIHAGDIQINHTHISYTGIKEKDSVHLNTTLQLRIKDAHSAAHRITFHSAAASLSDTRLQQTGVQLQLPFARLELREGAMQQGAFSAHAVLDWRDGVFHFSKGGAQVSAEALSGSVPRMLMTFREGEAINWQQVAAHLAASGRKLHYGNDKLNAGAGSFEWTGNALRLKDMFMLPVLDREATFQKEKWQGNYMTLNGGTVTLFPTAISDSMVHIGRVELDSADLHVSRDKLLPFQHGVEKFMPTTLVRNIRFPFRVDTIQIAGSKVTYAERTPKSKGWSEIPLTNLSGTILRLGNRFDGNDSLYVNASANVFSGNVRHLTYVESYGDSLAGFAASLGVAPASLPELAGSAMPHGNVKVVSGQIDTVYSTWEGNTYAAFGQMHFYYSNLRVKIGSRRHPGKWRLVPALETWLVNLLIPSRVTKPSLIFYPRDQERFIFNYWINVQKRGVMTAVGLKRNRAYRKQYRKYQQQYRLPATATGF</sequence>
<name>A0A3N4PCJ5_9BACT</name>
<evidence type="ECO:0000256" key="1">
    <source>
        <dbReference type="SAM" id="MobiDB-lite"/>
    </source>
</evidence>
<evidence type="ECO:0000313" key="3">
    <source>
        <dbReference type="Proteomes" id="UP000278351"/>
    </source>
</evidence>
<dbReference type="EMBL" id="RPDH01000003">
    <property type="protein sequence ID" value="RPE05785.1"/>
    <property type="molecule type" value="Genomic_DNA"/>
</dbReference>
<evidence type="ECO:0000313" key="2">
    <source>
        <dbReference type="EMBL" id="RPE05785.1"/>
    </source>
</evidence>
<protein>
    <submittedName>
        <fullName evidence="2">Uncharacterized protein</fullName>
    </submittedName>
</protein>
<proteinExistence type="predicted"/>
<gene>
    <name evidence="2" type="ORF">EGT74_25820</name>
</gene>
<comment type="caution">
    <text evidence="2">The sequence shown here is derived from an EMBL/GenBank/DDBJ whole genome shotgun (WGS) entry which is preliminary data.</text>
</comment>
<organism evidence="2 3">
    <name type="scientific">Chitinophaga lutea</name>
    <dbReference type="NCBI Taxonomy" id="2488634"/>
    <lineage>
        <taxon>Bacteria</taxon>
        <taxon>Pseudomonadati</taxon>
        <taxon>Bacteroidota</taxon>
        <taxon>Chitinophagia</taxon>
        <taxon>Chitinophagales</taxon>
        <taxon>Chitinophagaceae</taxon>
        <taxon>Chitinophaga</taxon>
    </lineage>
</organism>
<reference evidence="2 3" key="1">
    <citation type="submission" date="2018-11" db="EMBL/GenBank/DDBJ databases">
        <title>Chitinophaga lutea sp.nov., isolate from arsenic contaminated soil.</title>
        <authorList>
            <person name="Zong Y."/>
        </authorList>
    </citation>
    <scope>NUCLEOTIDE SEQUENCE [LARGE SCALE GENOMIC DNA]</scope>
    <source>
        <strain evidence="2 3">ZY74</strain>
    </source>
</reference>
<keyword evidence="3" id="KW-1185">Reference proteome</keyword>
<accession>A0A3N4PCJ5</accession>
<dbReference type="Proteomes" id="UP000278351">
    <property type="component" value="Unassembled WGS sequence"/>
</dbReference>
<feature type="region of interest" description="Disordered" evidence="1">
    <location>
        <begin position="793"/>
        <end position="814"/>
    </location>
</feature>